<name>D6XUL7_BACIE</name>
<protein>
    <submittedName>
        <fullName evidence="1">Uncharacterized protein</fullName>
    </submittedName>
</protein>
<dbReference type="EMBL" id="CP001791">
    <property type="protein sequence ID" value="ADH99503.1"/>
    <property type="molecule type" value="Genomic_DNA"/>
</dbReference>
<dbReference type="OrthoDB" id="9863482at2"/>
<keyword evidence="2" id="KW-1185">Reference proteome</keyword>
<dbReference type="Proteomes" id="UP000000271">
    <property type="component" value="Chromosome"/>
</dbReference>
<reference evidence="1" key="1">
    <citation type="submission" date="2009-10" db="EMBL/GenBank/DDBJ databases">
        <title>Complete sequence of Bacillus selenitireducens MLS10.</title>
        <authorList>
            <consortium name="US DOE Joint Genome Institute"/>
            <person name="Lucas S."/>
            <person name="Copeland A."/>
            <person name="Lapidus A."/>
            <person name="Glavina del Rio T."/>
            <person name="Dalin E."/>
            <person name="Tice H."/>
            <person name="Bruce D."/>
            <person name="Goodwin L."/>
            <person name="Pitluck S."/>
            <person name="Sims D."/>
            <person name="Brettin T."/>
            <person name="Detter J.C."/>
            <person name="Han C."/>
            <person name="Larimer F."/>
            <person name="Land M."/>
            <person name="Hauser L."/>
            <person name="Kyrpides N."/>
            <person name="Ovchinnikova G."/>
            <person name="Stolz J."/>
        </authorList>
    </citation>
    <scope>NUCLEOTIDE SEQUENCE [LARGE SCALE GENOMIC DNA]</scope>
    <source>
        <strain evidence="1">MLS10</strain>
    </source>
</reference>
<sequence>MRQVNAVVEQLTDNYAVLHAKSLSKEWTIDCAYIPIAIQKGSWLQLTLSGLEIVMIEMDQEDILASRLKVERKWKDLQRKKSGNS</sequence>
<evidence type="ECO:0000313" key="2">
    <source>
        <dbReference type="Proteomes" id="UP000000271"/>
    </source>
</evidence>
<accession>D6XUL7</accession>
<dbReference type="AlphaFoldDB" id="D6XUL7"/>
<gene>
    <name evidence="1" type="ordered locus">Bsel_1999</name>
</gene>
<dbReference type="HOGENOM" id="CLU_2505822_0_0_9"/>
<evidence type="ECO:0000313" key="1">
    <source>
        <dbReference type="EMBL" id="ADH99503.1"/>
    </source>
</evidence>
<organism evidence="1 2">
    <name type="scientific">Bacillus selenitireducens (strain ATCC 700615 / DSM 15326 / MLS10)</name>
    <dbReference type="NCBI Taxonomy" id="439292"/>
    <lineage>
        <taxon>Bacteria</taxon>
        <taxon>Bacillati</taxon>
        <taxon>Bacillota</taxon>
        <taxon>Bacilli</taxon>
        <taxon>Bacillales</taxon>
        <taxon>Bacillaceae</taxon>
        <taxon>Salisediminibacterium</taxon>
    </lineage>
</organism>
<dbReference type="RefSeq" id="WP_013172925.1">
    <property type="nucleotide sequence ID" value="NC_014219.1"/>
</dbReference>
<proteinExistence type="predicted"/>
<dbReference type="KEGG" id="bse:Bsel_1999"/>
<dbReference type="STRING" id="439292.Bsel_1999"/>